<dbReference type="InterPro" id="IPR036457">
    <property type="entry name" value="PPM-type-like_dom_sf"/>
</dbReference>
<evidence type="ECO:0000259" key="1">
    <source>
        <dbReference type="Pfam" id="PF13672"/>
    </source>
</evidence>
<proteinExistence type="predicted"/>
<dbReference type="Pfam" id="PF13672">
    <property type="entry name" value="PP2C_2"/>
    <property type="match status" value="1"/>
</dbReference>
<protein>
    <recommendedName>
        <fullName evidence="1">PPM-type phosphatase domain-containing protein</fullName>
    </recommendedName>
</protein>
<evidence type="ECO:0000313" key="2">
    <source>
        <dbReference type="EMBL" id="QEG37714.1"/>
    </source>
</evidence>
<dbReference type="Gene3D" id="3.60.40.10">
    <property type="entry name" value="PPM-type phosphatase domain"/>
    <property type="match status" value="1"/>
</dbReference>
<dbReference type="SUPFAM" id="SSF81606">
    <property type="entry name" value="PP2C-like"/>
    <property type="match status" value="1"/>
</dbReference>
<dbReference type="RefSeq" id="WP_168205459.1">
    <property type="nucleotide sequence ID" value="NZ_CP042913.1"/>
</dbReference>
<sequence>MIAPPKPADRLSRLLKHYALQFGERLARAGSLYESHGHIECNEFGISTASEAGGRRNNQDASLIWIPQQPSPVRWAAAISDGVRTSIQSEHGSQLACYAALTVLLQSYQQEKEPNAQPIEQCLKYFSKLGTKVGEYADHLRPEMLSKGNWKRVLRDGRFAQTTLMVAWEDDRGLTIEGIGDGGYILNIDGPSLSYLPSSDGPVNCLSPSGVCLRRDFRIEVQHWESLALFTDGVTPAVSMEGLIVPTNAAKEENLASSTLDNYLSVYPHLIDDNVTLLTAARRHQQ</sequence>
<dbReference type="AlphaFoldDB" id="A0A5B9QG05"/>
<dbReference type="InterPro" id="IPR001932">
    <property type="entry name" value="PPM-type_phosphatase-like_dom"/>
</dbReference>
<keyword evidence="3" id="KW-1185">Reference proteome</keyword>
<organism evidence="2 3">
    <name type="scientific">Bythopirellula goksoeyrii</name>
    <dbReference type="NCBI Taxonomy" id="1400387"/>
    <lineage>
        <taxon>Bacteria</taxon>
        <taxon>Pseudomonadati</taxon>
        <taxon>Planctomycetota</taxon>
        <taxon>Planctomycetia</taxon>
        <taxon>Pirellulales</taxon>
        <taxon>Lacipirellulaceae</taxon>
        <taxon>Bythopirellula</taxon>
    </lineage>
</organism>
<dbReference type="EMBL" id="CP042913">
    <property type="protein sequence ID" value="QEG37714.1"/>
    <property type="molecule type" value="Genomic_DNA"/>
</dbReference>
<feature type="domain" description="PPM-type phosphatase" evidence="1">
    <location>
        <begin position="57"/>
        <end position="235"/>
    </location>
</feature>
<dbReference type="KEGG" id="bgok:Pr1d_50600"/>
<gene>
    <name evidence="2" type="ORF">Pr1d_50600</name>
</gene>
<accession>A0A5B9QG05</accession>
<name>A0A5B9QG05_9BACT</name>
<dbReference type="Proteomes" id="UP000323917">
    <property type="component" value="Chromosome"/>
</dbReference>
<reference evidence="2 3" key="1">
    <citation type="submission" date="2019-08" db="EMBL/GenBank/DDBJ databases">
        <title>Deep-cultivation of Planctomycetes and their phenomic and genomic characterization uncovers novel biology.</title>
        <authorList>
            <person name="Wiegand S."/>
            <person name="Jogler M."/>
            <person name="Boedeker C."/>
            <person name="Pinto D."/>
            <person name="Vollmers J."/>
            <person name="Rivas-Marin E."/>
            <person name="Kohn T."/>
            <person name="Peeters S.H."/>
            <person name="Heuer A."/>
            <person name="Rast P."/>
            <person name="Oberbeckmann S."/>
            <person name="Bunk B."/>
            <person name="Jeske O."/>
            <person name="Meyerdierks A."/>
            <person name="Storesund J.E."/>
            <person name="Kallscheuer N."/>
            <person name="Luecker S."/>
            <person name="Lage O.M."/>
            <person name="Pohl T."/>
            <person name="Merkel B.J."/>
            <person name="Hornburger P."/>
            <person name="Mueller R.-W."/>
            <person name="Bruemmer F."/>
            <person name="Labrenz M."/>
            <person name="Spormann A.M."/>
            <person name="Op den Camp H."/>
            <person name="Overmann J."/>
            <person name="Amann R."/>
            <person name="Jetten M.S.M."/>
            <person name="Mascher T."/>
            <person name="Medema M.H."/>
            <person name="Devos D.P."/>
            <person name="Kaster A.-K."/>
            <person name="Ovreas L."/>
            <person name="Rohde M."/>
            <person name="Galperin M.Y."/>
            <person name="Jogler C."/>
        </authorList>
    </citation>
    <scope>NUCLEOTIDE SEQUENCE [LARGE SCALE GENOMIC DNA]</scope>
    <source>
        <strain evidence="2 3">Pr1d</strain>
    </source>
</reference>
<evidence type="ECO:0000313" key="3">
    <source>
        <dbReference type="Proteomes" id="UP000323917"/>
    </source>
</evidence>